<dbReference type="Proteomes" id="UP000703269">
    <property type="component" value="Unassembled WGS sequence"/>
</dbReference>
<gene>
    <name evidence="1" type="ORF">PsYK624_081160</name>
</gene>
<comment type="caution">
    <text evidence="1">The sequence shown here is derived from an EMBL/GenBank/DDBJ whole genome shotgun (WGS) entry which is preliminary data.</text>
</comment>
<organism evidence="1 2">
    <name type="scientific">Phanerochaete sordida</name>
    <dbReference type="NCBI Taxonomy" id="48140"/>
    <lineage>
        <taxon>Eukaryota</taxon>
        <taxon>Fungi</taxon>
        <taxon>Dikarya</taxon>
        <taxon>Basidiomycota</taxon>
        <taxon>Agaricomycotina</taxon>
        <taxon>Agaricomycetes</taxon>
        <taxon>Polyporales</taxon>
        <taxon>Phanerochaetaceae</taxon>
        <taxon>Phanerochaete</taxon>
    </lineage>
</organism>
<keyword evidence="2" id="KW-1185">Reference proteome</keyword>
<dbReference type="AlphaFoldDB" id="A0A9P3GCQ9"/>
<sequence>MAMKTSAHTRTRYFHLNLSQIPAMSLCPLTVTVVYDTVCTDSIVDVWTAILAVLRSVPEATLLARVTLTSLVPLAVLRSS</sequence>
<accession>A0A9P3GCQ9</accession>
<name>A0A9P3GCQ9_9APHY</name>
<reference evidence="1 2" key="1">
    <citation type="submission" date="2021-08" db="EMBL/GenBank/DDBJ databases">
        <title>Draft Genome Sequence of Phanerochaete sordida strain YK-624.</title>
        <authorList>
            <person name="Mori T."/>
            <person name="Dohra H."/>
            <person name="Suzuki T."/>
            <person name="Kawagishi H."/>
            <person name="Hirai H."/>
        </authorList>
    </citation>
    <scope>NUCLEOTIDE SEQUENCE [LARGE SCALE GENOMIC DNA]</scope>
    <source>
        <strain evidence="1 2">YK-624</strain>
    </source>
</reference>
<evidence type="ECO:0000313" key="1">
    <source>
        <dbReference type="EMBL" id="GJE91964.1"/>
    </source>
</evidence>
<protein>
    <submittedName>
        <fullName evidence="1">Uncharacterized protein</fullName>
    </submittedName>
</protein>
<evidence type="ECO:0000313" key="2">
    <source>
        <dbReference type="Proteomes" id="UP000703269"/>
    </source>
</evidence>
<proteinExistence type="predicted"/>
<dbReference type="EMBL" id="BPQB01000024">
    <property type="protein sequence ID" value="GJE91964.1"/>
    <property type="molecule type" value="Genomic_DNA"/>
</dbReference>